<gene>
    <name evidence="2" type="ORF">ALC56_04183</name>
</gene>
<feature type="region of interest" description="Disordered" evidence="1">
    <location>
        <begin position="112"/>
        <end position="132"/>
    </location>
</feature>
<feature type="region of interest" description="Disordered" evidence="1">
    <location>
        <begin position="1"/>
        <end position="26"/>
    </location>
</feature>
<name>A0A151JYG5_9HYME</name>
<proteinExistence type="predicted"/>
<feature type="compositionally biased region" description="Basic and acidic residues" evidence="1">
    <location>
        <begin position="112"/>
        <end position="122"/>
    </location>
</feature>
<dbReference type="AlphaFoldDB" id="A0A151JYG5"/>
<evidence type="ECO:0000256" key="1">
    <source>
        <dbReference type="SAM" id="MobiDB-lite"/>
    </source>
</evidence>
<organism evidence="2 3">
    <name type="scientific">Trachymyrmex septentrionalis</name>
    <dbReference type="NCBI Taxonomy" id="34720"/>
    <lineage>
        <taxon>Eukaryota</taxon>
        <taxon>Metazoa</taxon>
        <taxon>Ecdysozoa</taxon>
        <taxon>Arthropoda</taxon>
        <taxon>Hexapoda</taxon>
        <taxon>Insecta</taxon>
        <taxon>Pterygota</taxon>
        <taxon>Neoptera</taxon>
        <taxon>Endopterygota</taxon>
        <taxon>Hymenoptera</taxon>
        <taxon>Apocrita</taxon>
        <taxon>Aculeata</taxon>
        <taxon>Formicoidea</taxon>
        <taxon>Formicidae</taxon>
        <taxon>Myrmicinae</taxon>
        <taxon>Trachymyrmex</taxon>
    </lineage>
</organism>
<feature type="compositionally biased region" description="Basic and acidic residues" evidence="1">
    <location>
        <begin position="13"/>
        <end position="22"/>
    </location>
</feature>
<dbReference type="Proteomes" id="UP000078541">
    <property type="component" value="Unassembled WGS sequence"/>
</dbReference>
<sequence>MGGTRGRIGSRRRSPDSPEHHQQPIFTFKDVEDAFETFSGDNSESVKFENFEEMRLYEFSRTLNSKHVHQKLMRSKMKQNEDIVIIDSIPNNETSKSILYGASTIKELRQRLQNTERQRQTKDDEESPELEKISVPFDGIGSTNNPILGRFKTNVTIDGLCIHT</sequence>
<reference evidence="2 3" key="1">
    <citation type="submission" date="2016-03" db="EMBL/GenBank/DDBJ databases">
        <title>Trachymyrmex septentrionalis WGS genome.</title>
        <authorList>
            <person name="Nygaard S."/>
            <person name="Hu H."/>
            <person name="Boomsma J."/>
            <person name="Zhang G."/>
        </authorList>
    </citation>
    <scope>NUCLEOTIDE SEQUENCE [LARGE SCALE GENOMIC DNA]</scope>
    <source>
        <strain evidence="2">Tsep2-gDNA-1</strain>
        <tissue evidence="2">Whole body</tissue>
    </source>
</reference>
<evidence type="ECO:0000313" key="3">
    <source>
        <dbReference type="Proteomes" id="UP000078541"/>
    </source>
</evidence>
<dbReference type="EMBL" id="KQ981488">
    <property type="protein sequence ID" value="KYN41420.1"/>
    <property type="molecule type" value="Genomic_DNA"/>
</dbReference>
<accession>A0A151JYG5</accession>
<keyword evidence="3" id="KW-1185">Reference proteome</keyword>
<protein>
    <submittedName>
        <fullName evidence="2">Uncharacterized protein</fullName>
    </submittedName>
</protein>
<evidence type="ECO:0000313" key="2">
    <source>
        <dbReference type="EMBL" id="KYN41420.1"/>
    </source>
</evidence>